<gene>
    <name evidence="1" type="ORF">P691DRAFT_766333</name>
</gene>
<sequence>MNQDRRVASKFTREELKRIIPPIDIQLQVVAELVFMNFLPVDEAENPIVTGAPIEVDNNNGSNSEYDKISPAGELTNAITAFGQWFGDNNIADNEHPGLIENIRRLAMMFSLIPAPHHCPPPPCVCPHQDSAPPCPHLHAEDVPPPLPCQHPHCNDEDIPMEPPAPTCVYSEAALQTPAPSHEASMPPPPLAAVATLPAAVASISTASPHG</sequence>
<keyword evidence="2" id="KW-1185">Reference proteome</keyword>
<evidence type="ECO:0000313" key="2">
    <source>
        <dbReference type="Proteomes" id="UP000807342"/>
    </source>
</evidence>
<accession>A0A9P6BXD2</accession>
<organism evidence="1 2">
    <name type="scientific">Macrolepiota fuliginosa MF-IS2</name>
    <dbReference type="NCBI Taxonomy" id="1400762"/>
    <lineage>
        <taxon>Eukaryota</taxon>
        <taxon>Fungi</taxon>
        <taxon>Dikarya</taxon>
        <taxon>Basidiomycota</taxon>
        <taxon>Agaricomycotina</taxon>
        <taxon>Agaricomycetes</taxon>
        <taxon>Agaricomycetidae</taxon>
        <taxon>Agaricales</taxon>
        <taxon>Agaricineae</taxon>
        <taxon>Agaricaceae</taxon>
        <taxon>Macrolepiota</taxon>
    </lineage>
</organism>
<name>A0A9P6BXD2_9AGAR</name>
<evidence type="ECO:0000313" key="1">
    <source>
        <dbReference type="EMBL" id="KAF9441398.1"/>
    </source>
</evidence>
<proteinExistence type="predicted"/>
<reference evidence="1" key="1">
    <citation type="submission" date="2020-11" db="EMBL/GenBank/DDBJ databases">
        <authorList>
            <consortium name="DOE Joint Genome Institute"/>
            <person name="Ahrendt S."/>
            <person name="Riley R."/>
            <person name="Andreopoulos W."/>
            <person name="Labutti K."/>
            <person name="Pangilinan J."/>
            <person name="Ruiz-Duenas F.J."/>
            <person name="Barrasa J.M."/>
            <person name="Sanchez-Garcia M."/>
            <person name="Camarero S."/>
            <person name="Miyauchi S."/>
            <person name="Serrano A."/>
            <person name="Linde D."/>
            <person name="Babiker R."/>
            <person name="Drula E."/>
            <person name="Ayuso-Fernandez I."/>
            <person name="Pacheco R."/>
            <person name="Padilla G."/>
            <person name="Ferreira P."/>
            <person name="Barriuso J."/>
            <person name="Kellner H."/>
            <person name="Castanera R."/>
            <person name="Alfaro M."/>
            <person name="Ramirez L."/>
            <person name="Pisabarro A.G."/>
            <person name="Kuo A."/>
            <person name="Tritt A."/>
            <person name="Lipzen A."/>
            <person name="He G."/>
            <person name="Yan M."/>
            <person name="Ng V."/>
            <person name="Cullen D."/>
            <person name="Martin F."/>
            <person name="Rosso M.-N."/>
            <person name="Henrissat B."/>
            <person name="Hibbett D."/>
            <person name="Martinez A.T."/>
            <person name="Grigoriev I.V."/>
        </authorList>
    </citation>
    <scope>NUCLEOTIDE SEQUENCE</scope>
    <source>
        <strain evidence="1">MF-IS2</strain>
    </source>
</reference>
<dbReference type="AlphaFoldDB" id="A0A9P6BXD2"/>
<dbReference type="EMBL" id="MU151923">
    <property type="protein sequence ID" value="KAF9441398.1"/>
    <property type="molecule type" value="Genomic_DNA"/>
</dbReference>
<protein>
    <submittedName>
        <fullName evidence="1">Uncharacterized protein</fullName>
    </submittedName>
</protein>
<dbReference type="Proteomes" id="UP000807342">
    <property type="component" value="Unassembled WGS sequence"/>
</dbReference>
<comment type="caution">
    <text evidence="1">The sequence shown here is derived from an EMBL/GenBank/DDBJ whole genome shotgun (WGS) entry which is preliminary data.</text>
</comment>